<reference evidence="1 2" key="1">
    <citation type="journal article" date="2013" name="Genome Biol.">
        <title>Genome of Acanthamoeba castellanii highlights extensive lateral gene transfer and early evolution of tyrosine kinase signaling.</title>
        <authorList>
            <person name="Clarke M."/>
            <person name="Lohan A.J."/>
            <person name="Liu B."/>
            <person name="Lagkouvardos I."/>
            <person name="Roy S."/>
            <person name="Zafar N."/>
            <person name="Bertelli C."/>
            <person name="Schilde C."/>
            <person name="Kianianmomeni A."/>
            <person name="Burglin T.R."/>
            <person name="Frech C."/>
            <person name="Turcotte B."/>
            <person name="Kopec K.O."/>
            <person name="Synnott J.M."/>
            <person name="Choo C."/>
            <person name="Paponov I."/>
            <person name="Finkler A."/>
            <person name="Soon Heng Tan C."/>
            <person name="Hutchins A.P."/>
            <person name="Weinmeier T."/>
            <person name="Rattei T."/>
            <person name="Chu J.S."/>
            <person name="Gimenez G."/>
            <person name="Irimia M."/>
            <person name="Rigden D.J."/>
            <person name="Fitzpatrick D.A."/>
            <person name="Lorenzo-Morales J."/>
            <person name="Bateman A."/>
            <person name="Chiu C.H."/>
            <person name="Tang P."/>
            <person name="Hegemann P."/>
            <person name="Fromm H."/>
            <person name="Raoult D."/>
            <person name="Greub G."/>
            <person name="Miranda-Saavedra D."/>
            <person name="Chen N."/>
            <person name="Nash P."/>
            <person name="Ginger M.L."/>
            <person name="Horn M."/>
            <person name="Schaap P."/>
            <person name="Caler L."/>
            <person name="Loftus B."/>
        </authorList>
    </citation>
    <scope>NUCLEOTIDE SEQUENCE [LARGE SCALE GENOMIC DNA]</scope>
    <source>
        <strain evidence="1 2">Neff</strain>
    </source>
</reference>
<dbReference type="RefSeq" id="XP_004335246.1">
    <property type="nucleotide sequence ID" value="XM_004335198.1"/>
</dbReference>
<dbReference type="AlphaFoldDB" id="L8GKI3"/>
<name>L8GKI3_ACACF</name>
<proteinExistence type="predicted"/>
<organism evidence="1 2">
    <name type="scientific">Acanthamoeba castellanii (strain ATCC 30010 / Neff)</name>
    <dbReference type="NCBI Taxonomy" id="1257118"/>
    <lineage>
        <taxon>Eukaryota</taxon>
        <taxon>Amoebozoa</taxon>
        <taxon>Discosea</taxon>
        <taxon>Longamoebia</taxon>
        <taxon>Centramoebida</taxon>
        <taxon>Acanthamoebidae</taxon>
        <taxon>Acanthamoeba</taxon>
    </lineage>
</organism>
<dbReference type="Proteomes" id="UP000011083">
    <property type="component" value="Unassembled WGS sequence"/>
</dbReference>
<dbReference type="InterPro" id="IPR050962">
    <property type="entry name" value="Phosphate-bind_PstS"/>
</dbReference>
<evidence type="ECO:0000313" key="2">
    <source>
        <dbReference type="Proteomes" id="UP000011083"/>
    </source>
</evidence>
<dbReference type="KEGG" id="acan:ACA1_339710"/>
<dbReference type="PANTHER" id="PTHR42996:SF1">
    <property type="entry name" value="PHOSPHATE-BINDING PROTEIN PSTS"/>
    <property type="match status" value="1"/>
</dbReference>
<dbReference type="VEuPathDB" id="AmoebaDB:ACA1_339710"/>
<evidence type="ECO:0000313" key="1">
    <source>
        <dbReference type="EMBL" id="ELR13233.1"/>
    </source>
</evidence>
<dbReference type="Gene3D" id="3.40.190.10">
    <property type="entry name" value="Periplasmic binding protein-like II"/>
    <property type="match status" value="1"/>
</dbReference>
<dbReference type="SUPFAM" id="SSF53850">
    <property type="entry name" value="Periplasmic binding protein-like II"/>
    <property type="match status" value="1"/>
</dbReference>
<protein>
    <submittedName>
        <fullName evidence="1">Uncharacterized protein</fullName>
    </submittedName>
</protein>
<keyword evidence="2" id="KW-1185">Reference proteome</keyword>
<sequence length="72" mass="7836">MLPMMAQPIVPIYNLGPSVTTLVLDGPTLGAIWVGDIVWWNDTRIEQLNNGTTFPAERILLARSNDSIAGIS</sequence>
<gene>
    <name evidence="1" type="ORF">ACA1_339710</name>
</gene>
<dbReference type="EMBL" id="KB008096">
    <property type="protein sequence ID" value="ELR13233.1"/>
    <property type="molecule type" value="Genomic_DNA"/>
</dbReference>
<dbReference type="OrthoDB" id="60033at2759"/>
<accession>L8GKI3</accession>
<dbReference type="GeneID" id="14913781"/>
<dbReference type="PANTHER" id="PTHR42996">
    <property type="entry name" value="PHOSPHATE-BINDING PROTEIN PSTS"/>
    <property type="match status" value="1"/>
</dbReference>